<evidence type="ECO:0000256" key="1">
    <source>
        <dbReference type="SAM" id="MobiDB-lite"/>
    </source>
</evidence>
<accession>A0A165M3M0</accession>
<protein>
    <submittedName>
        <fullName evidence="2">Uncharacterized protein</fullName>
    </submittedName>
</protein>
<feature type="region of interest" description="Disordered" evidence="1">
    <location>
        <begin position="133"/>
        <end position="164"/>
    </location>
</feature>
<keyword evidence="3" id="KW-1185">Reference proteome</keyword>
<proteinExistence type="predicted"/>
<dbReference type="Proteomes" id="UP000076727">
    <property type="component" value="Unassembled WGS sequence"/>
</dbReference>
<dbReference type="EMBL" id="KV429110">
    <property type="protein sequence ID" value="KZT65190.1"/>
    <property type="molecule type" value="Genomic_DNA"/>
</dbReference>
<evidence type="ECO:0000313" key="3">
    <source>
        <dbReference type="Proteomes" id="UP000076727"/>
    </source>
</evidence>
<evidence type="ECO:0000313" key="2">
    <source>
        <dbReference type="EMBL" id="KZT65190.1"/>
    </source>
</evidence>
<organism evidence="2 3">
    <name type="scientific">Daedalea quercina L-15889</name>
    <dbReference type="NCBI Taxonomy" id="1314783"/>
    <lineage>
        <taxon>Eukaryota</taxon>
        <taxon>Fungi</taxon>
        <taxon>Dikarya</taxon>
        <taxon>Basidiomycota</taxon>
        <taxon>Agaricomycotina</taxon>
        <taxon>Agaricomycetes</taxon>
        <taxon>Polyporales</taxon>
        <taxon>Fomitopsis</taxon>
    </lineage>
</organism>
<feature type="compositionally biased region" description="Basic and acidic residues" evidence="1">
    <location>
        <begin position="137"/>
        <end position="147"/>
    </location>
</feature>
<gene>
    <name evidence="2" type="ORF">DAEQUDRAFT_540197</name>
</gene>
<name>A0A165M3M0_9APHY</name>
<dbReference type="AlphaFoldDB" id="A0A165M3M0"/>
<reference evidence="2 3" key="1">
    <citation type="journal article" date="2016" name="Mol. Biol. Evol.">
        <title>Comparative Genomics of Early-Diverging Mushroom-Forming Fungi Provides Insights into the Origins of Lignocellulose Decay Capabilities.</title>
        <authorList>
            <person name="Nagy L.G."/>
            <person name="Riley R."/>
            <person name="Tritt A."/>
            <person name="Adam C."/>
            <person name="Daum C."/>
            <person name="Floudas D."/>
            <person name="Sun H."/>
            <person name="Yadav J.S."/>
            <person name="Pangilinan J."/>
            <person name="Larsson K.H."/>
            <person name="Matsuura K."/>
            <person name="Barry K."/>
            <person name="Labutti K."/>
            <person name="Kuo R."/>
            <person name="Ohm R.A."/>
            <person name="Bhattacharya S.S."/>
            <person name="Shirouzu T."/>
            <person name="Yoshinaga Y."/>
            <person name="Martin F.M."/>
            <person name="Grigoriev I.V."/>
            <person name="Hibbett D.S."/>
        </authorList>
    </citation>
    <scope>NUCLEOTIDE SEQUENCE [LARGE SCALE GENOMIC DNA]</scope>
    <source>
        <strain evidence="2 3">L-15889</strain>
    </source>
</reference>
<sequence length="164" mass="17805">MQVPATVAAIQMQIVACHHDKPLSTKLEPSVLRALQVCRLPCSKYVSGIRDVPVTKAHSEPEDAEVVPPPVDLCRRRRLQVLIDPRVRLMRVAFRVDIGKEGLLGVERVPEAVCPSAYRGEDLNVEPLDLEGAGTEGKNKAYGEHKGSCTGGCEEPSLYTPPAG</sequence>